<proteinExistence type="predicted"/>
<name>A0A023D3X0_ACIMT</name>
<keyword evidence="1 3" id="KW-0732">Signal</keyword>
<gene>
    <name evidence="4" type="ORF">Amme_038_076</name>
</gene>
<accession>A0A023D3X0</accession>
<dbReference type="OrthoDB" id="193314at2"/>
<comment type="caution">
    <text evidence="4">The sequence shown here is derived from an EMBL/GenBank/DDBJ whole genome shotgun (WGS) entry which is preliminary data.</text>
</comment>
<dbReference type="AlphaFoldDB" id="A0A023D3X0"/>
<evidence type="ECO:0000256" key="1">
    <source>
        <dbReference type="ARBA" id="ARBA00022729"/>
    </source>
</evidence>
<dbReference type="PIRSF" id="PIRSF002674">
    <property type="entry name" value="VSP"/>
    <property type="match status" value="1"/>
</dbReference>
<keyword evidence="5" id="KW-1185">Reference proteome</keyword>
<organism evidence="4 5">
    <name type="scientific">Acidomonas methanolica NBRC 104435</name>
    <dbReference type="NCBI Taxonomy" id="1231351"/>
    <lineage>
        <taxon>Bacteria</taxon>
        <taxon>Pseudomonadati</taxon>
        <taxon>Pseudomonadota</taxon>
        <taxon>Alphaproteobacteria</taxon>
        <taxon>Acetobacterales</taxon>
        <taxon>Acetobacteraceae</taxon>
        <taxon>Acidomonas</taxon>
    </lineage>
</organism>
<dbReference type="InterPro" id="IPR014403">
    <property type="entry name" value="APS1/VSP"/>
</dbReference>
<dbReference type="InterPro" id="IPR036412">
    <property type="entry name" value="HAD-like_sf"/>
</dbReference>
<feature type="chain" id="PRO_5030001348" evidence="3">
    <location>
        <begin position="19"/>
        <end position="227"/>
    </location>
</feature>
<evidence type="ECO:0000256" key="2">
    <source>
        <dbReference type="ARBA" id="ARBA00023180"/>
    </source>
</evidence>
<evidence type="ECO:0000313" key="5">
    <source>
        <dbReference type="Proteomes" id="UP000019760"/>
    </source>
</evidence>
<evidence type="ECO:0000313" key="4">
    <source>
        <dbReference type="EMBL" id="GAJ28827.1"/>
    </source>
</evidence>
<sequence length="227" mass="23973">MRRLLLVLLACAGSPAMAQTVGREPANVGDAAMAASAYHDSGHYEEDLAAVLNEADAWIASEASRHPKPAVVMDIDETSLSNWPVIRADRFAYFPNGPCDALPKGPCGWAAWEKSGKAAAIPGALALFRHARALHVAVFFITGRREAERAATDANLRAAGYAGWSGLVLRPDAARTLSAAAYKAPARAAIEAQGYSIIANIGDQPSDLAGGHAVRGFLLPNPFYRVP</sequence>
<dbReference type="Pfam" id="PF03767">
    <property type="entry name" value="Acid_phosphat_B"/>
    <property type="match status" value="1"/>
</dbReference>
<protein>
    <submittedName>
        <fullName evidence="4">Acid phosphatase</fullName>
    </submittedName>
</protein>
<keyword evidence="2" id="KW-0325">Glycoprotein</keyword>
<dbReference type="InterPro" id="IPR023214">
    <property type="entry name" value="HAD_sf"/>
</dbReference>
<dbReference type="SUPFAM" id="SSF56784">
    <property type="entry name" value="HAD-like"/>
    <property type="match status" value="1"/>
</dbReference>
<dbReference type="PANTHER" id="PTHR31284">
    <property type="entry name" value="ACID PHOSPHATASE-LIKE PROTEIN"/>
    <property type="match status" value="1"/>
</dbReference>
<dbReference type="PANTHER" id="PTHR31284:SF10">
    <property type="entry name" value="ACID PHOSPHATASE-LIKE PROTEIN"/>
    <property type="match status" value="1"/>
</dbReference>
<dbReference type="EMBL" id="BAND01000038">
    <property type="protein sequence ID" value="GAJ28827.1"/>
    <property type="molecule type" value="Genomic_DNA"/>
</dbReference>
<evidence type="ECO:0000256" key="3">
    <source>
        <dbReference type="SAM" id="SignalP"/>
    </source>
</evidence>
<reference evidence="4 5" key="2">
    <citation type="journal article" date="2014" name="FEMS Microbiol. Lett.">
        <title>Draft genomic DNA sequence of the facultatively methylotrophic bacterium Acidomonas methanolica type strain MB58.</title>
        <authorList>
            <person name="Higashiura N."/>
            <person name="Hadano H."/>
            <person name="Hirakawa H."/>
            <person name="Matsutani M."/>
            <person name="Takabe S."/>
            <person name="Matsushita K."/>
            <person name="Azuma Y."/>
        </authorList>
    </citation>
    <scope>NUCLEOTIDE SEQUENCE [LARGE SCALE GENOMIC DNA]</scope>
    <source>
        <strain evidence="4 5">MB58</strain>
    </source>
</reference>
<reference evidence="5" key="1">
    <citation type="journal article" date="2014" name="FEMS Microbiol. Lett.">
        <title>Draft Genomic DNA Sequence of the Facultatively Methylotrophic Bacterium Acidomonas methanolica type strain MB58.</title>
        <authorList>
            <person name="Higashiura N."/>
            <person name="Hadano H."/>
            <person name="Hirakawa H."/>
            <person name="Matsutani M."/>
            <person name="Takabe S."/>
            <person name="Matsushita K."/>
            <person name="Azuma Y."/>
        </authorList>
    </citation>
    <scope>NUCLEOTIDE SEQUENCE [LARGE SCALE GENOMIC DNA]</scope>
    <source>
        <strain evidence="5">MB58</strain>
    </source>
</reference>
<dbReference type="Gene3D" id="3.40.50.1000">
    <property type="entry name" value="HAD superfamily/HAD-like"/>
    <property type="match status" value="1"/>
</dbReference>
<dbReference type="Proteomes" id="UP000019760">
    <property type="component" value="Unassembled WGS sequence"/>
</dbReference>
<dbReference type="RefSeq" id="WP_052511833.1">
    <property type="nucleotide sequence ID" value="NZ_BAND01000038.1"/>
</dbReference>
<dbReference type="InterPro" id="IPR005519">
    <property type="entry name" value="Acid_phosphat_B-like"/>
</dbReference>
<feature type="signal peptide" evidence="3">
    <location>
        <begin position="1"/>
        <end position="18"/>
    </location>
</feature>